<keyword evidence="10 11" id="KW-0784">Thiamine biosynthesis</keyword>
<comment type="catalytic activity">
    <reaction evidence="1 11">
        <text>5-(2-hydroxyethyl)-4-methylthiazole + ATP = 4-methyl-5-(2-phosphooxyethyl)-thiazole + ADP + H(+)</text>
        <dbReference type="Rhea" id="RHEA:24212"/>
        <dbReference type="ChEBI" id="CHEBI:15378"/>
        <dbReference type="ChEBI" id="CHEBI:17957"/>
        <dbReference type="ChEBI" id="CHEBI:30616"/>
        <dbReference type="ChEBI" id="CHEBI:58296"/>
        <dbReference type="ChEBI" id="CHEBI:456216"/>
        <dbReference type="EC" id="2.7.1.50"/>
    </reaction>
</comment>
<dbReference type="CDD" id="cd01170">
    <property type="entry name" value="THZ_kinase"/>
    <property type="match status" value="1"/>
</dbReference>
<keyword evidence="9 11" id="KW-0460">Magnesium</keyword>
<dbReference type="GO" id="GO:0004417">
    <property type="term" value="F:hydroxyethylthiazole kinase activity"/>
    <property type="evidence" value="ECO:0007669"/>
    <property type="project" value="UniProtKB-UniRule"/>
</dbReference>
<dbReference type="Gene3D" id="3.40.1190.20">
    <property type="match status" value="1"/>
</dbReference>
<reference evidence="12 13" key="1">
    <citation type="journal article" date="2016" name="Front. Microbiol.">
        <title>Comprehensive Phylogenetic Analysis of Bovine Non-aureus Staphylococci Species Based on Whole-Genome Sequencing.</title>
        <authorList>
            <person name="Naushad S."/>
            <person name="Barkema H.W."/>
            <person name="Luby C."/>
            <person name="Condas L.A."/>
            <person name="Nobrega D.B."/>
            <person name="Carson D.A."/>
            <person name="De Buck J."/>
        </authorList>
    </citation>
    <scope>NUCLEOTIDE SEQUENCE [LARGE SCALE GENOMIC DNA]</scope>
    <source>
        <strain evidence="12 13">SNUC 2204</strain>
    </source>
</reference>
<comment type="cofactor">
    <cofactor evidence="2 11">
        <name>Mg(2+)</name>
        <dbReference type="ChEBI" id="CHEBI:18420"/>
    </cofactor>
</comment>
<feature type="binding site" evidence="11">
    <location>
        <position position="187"/>
    </location>
    <ligand>
        <name>substrate</name>
    </ligand>
</feature>
<name>A0A2T4PTD8_9STAP</name>
<evidence type="ECO:0000256" key="6">
    <source>
        <dbReference type="ARBA" id="ARBA00022741"/>
    </source>
</evidence>
<dbReference type="GO" id="GO:0000287">
    <property type="term" value="F:magnesium ion binding"/>
    <property type="evidence" value="ECO:0007669"/>
    <property type="project" value="UniProtKB-UniRule"/>
</dbReference>
<proteinExistence type="inferred from homology"/>
<dbReference type="RefSeq" id="WP_016910960.1">
    <property type="nucleotide sequence ID" value="NZ_BMDF01000004.1"/>
</dbReference>
<evidence type="ECO:0000313" key="13">
    <source>
        <dbReference type="Proteomes" id="UP000241209"/>
    </source>
</evidence>
<dbReference type="EC" id="2.7.1.50" evidence="11"/>
<dbReference type="HAMAP" id="MF_00228">
    <property type="entry name" value="Thz_kinase"/>
    <property type="match status" value="1"/>
</dbReference>
<dbReference type="STRING" id="1167632.GCA_000286335_00234"/>
<keyword evidence="6 11" id="KW-0547">Nucleotide-binding</keyword>
<dbReference type="GO" id="GO:0005524">
    <property type="term" value="F:ATP binding"/>
    <property type="evidence" value="ECO:0007669"/>
    <property type="project" value="UniProtKB-UniRule"/>
</dbReference>
<keyword evidence="4 11" id="KW-0808">Transferase</keyword>
<dbReference type="AlphaFoldDB" id="A0A2T4PTD8"/>
<evidence type="ECO:0000256" key="7">
    <source>
        <dbReference type="ARBA" id="ARBA00022777"/>
    </source>
</evidence>
<dbReference type="PRINTS" id="PR01099">
    <property type="entry name" value="HYETHTZKNASE"/>
</dbReference>
<keyword evidence="5 11" id="KW-0479">Metal-binding</keyword>
<comment type="pathway">
    <text evidence="3 11">Cofactor biosynthesis; thiamine diphosphate biosynthesis; 4-methyl-5-(2-phosphoethyl)-thiazole from 5-(2-hydroxyethyl)-4-methylthiazole: step 1/1.</text>
</comment>
<dbReference type="InterPro" id="IPR000417">
    <property type="entry name" value="Hyethyz_kinase"/>
</dbReference>
<dbReference type="NCBIfam" id="NF006830">
    <property type="entry name" value="PRK09355.1"/>
    <property type="match status" value="1"/>
</dbReference>
<organism evidence="12 13">
    <name type="scientific">Mammaliicoccus vitulinus</name>
    <dbReference type="NCBI Taxonomy" id="71237"/>
    <lineage>
        <taxon>Bacteria</taxon>
        <taxon>Bacillati</taxon>
        <taxon>Bacillota</taxon>
        <taxon>Bacilli</taxon>
        <taxon>Bacillales</taxon>
        <taxon>Staphylococcaceae</taxon>
        <taxon>Mammaliicoccus</taxon>
    </lineage>
</organism>
<comment type="function">
    <text evidence="11">Catalyzes the phosphorylation of the hydroxyl group of 4-methyl-5-beta-hydroxyethylthiazole (THZ).</text>
</comment>
<comment type="similarity">
    <text evidence="11">Belongs to the Thz kinase family.</text>
</comment>
<dbReference type="EMBL" id="PZFK01000012">
    <property type="protein sequence ID" value="PTI29642.1"/>
    <property type="molecule type" value="Genomic_DNA"/>
</dbReference>
<evidence type="ECO:0000256" key="1">
    <source>
        <dbReference type="ARBA" id="ARBA00001771"/>
    </source>
</evidence>
<evidence type="ECO:0000256" key="4">
    <source>
        <dbReference type="ARBA" id="ARBA00022679"/>
    </source>
</evidence>
<evidence type="ECO:0000256" key="5">
    <source>
        <dbReference type="ARBA" id="ARBA00022723"/>
    </source>
</evidence>
<evidence type="ECO:0000256" key="9">
    <source>
        <dbReference type="ARBA" id="ARBA00022842"/>
    </source>
</evidence>
<protein>
    <recommendedName>
        <fullName evidence="11">Hydroxyethylthiazole kinase</fullName>
        <ecNumber evidence="11">2.7.1.50</ecNumber>
    </recommendedName>
    <alternativeName>
        <fullName evidence="11">4-methyl-5-beta-hydroxyethylthiazole kinase</fullName>
        <shortName evidence="11">TH kinase</shortName>
        <shortName evidence="11">Thz kinase</shortName>
    </alternativeName>
</protein>
<accession>A0A2T4PTD8</accession>
<dbReference type="InterPro" id="IPR029056">
    <property type="entry name" value="Ribokinase-like"/>
</dbReference>
<feature type="binding site" evidence="11">
    <location>
        <position position="115"/>
    </location>
    <ligand>
        <name>ATP</name>
        <dbReference type="ChEBI" id="CHEBI:30616"/>
    </ligand>
</feature>
<dbReference type="Proteomes" id="UP000241209">
    <property type="component" value="Unassembled WGS sequence"/>
</dbReference>
<evidence type="ECO:0000313" key="12">
    <source>
        <dbReference type="EMBL" id="PTI29642.1"/>
    </source>
</evidence>
<sequence length="263" mass="28267">MSKLKQIRENSPLIVCYTNDVVKNFTANGLISLGVSPAMSEEPDEAEEFSKAAGAFLINIGTITTDKAYDMKEYAAIMHEHGVPVILDPVAVGASLLRKTFCTTLLNDEVVDVIRGNASEILALIEEDTTMKGTDSDGSLDAVKIAKKAHQQLNLPIILTGKVDVIACNNKIIELHNGSEMLTKVTGGGCLLGAVVAAFLSNEKSIKIELLEEALSTYNIASELASQQPGAHLPGTFQIAFIDQLNIITDEQVAEKKNVKEVK</sequence>
<evidence type="ECO:0000256" key="2">
    <source>
        <dbReference type="ARBA" id="ARBA00001946"/>
    </source>
</evidence>
<dbReference type="UniPathway" id="UPA00060">
    <property type="reaction ID" value="UER00139"/>
</dbReference>
<evidence type="ECO:0000256" key="11">
    <source>
        <dbReference type="HAMAP-Rule" id="MF_00228"/>
    </source>
</evidence>
<evidence type="ECO:0000256" key="8">
    <source>
        <dbReference type="ARBA" id="ARBA00022840"/>
    </source>
</evidence>
<feature type="binding site" evidence="11">
    <location>
        <position position="39"/>
    </location>
    <ligand>
        <name>substrate</name>
    </ligand>
</feature>
<dbReference type="GO" id="GO:0009228">
    <property type="term" value="P:thiamine biosynthetic process"/>
    <property type="evidence" value="ECO:0007669"/>
    <property type="project" value="UniProtKB-KW"/>
</dbReference>
<dbReference type="SUPFAM" id="SSF53613">
    <property type="entry name" value="Ribokinase-like"/>
    <property type="match status" value="1"/>
</dbReference>
<comment type="caution">
    <text evidence="12">The sequence shown here is derived from an EMBL/GenBank/DDBJ whole genome shotgun (WGS) entry which is preliminary data.</text>
</comment>
<dbReference type="GO" id="GO:0009229">
    <property type="term" value="P:thiamine diphosphate biosynthetic process"/>
    <property type="evidence" value="ECO:0007669"/>
    <property type="project" value="UniProtKB-UniRule"/>
</dbReference>
<dbReference type="Pfam" id="PF02110">
    <property type="entry name" value="HK"/>
    <property type="match status" value="1"/>
</dbReference>
<feature type="binding site" evidence="11">
    <location>
        <position position="160"/>
    </location>
    <ligand>
        <name>ATP</name>
        <dbReference type="ChEBI" id="CHEBI:30616"/>
    </ligand>
</feature>
<gene>
    <name evidence="11" type="primary">thiM</name>
    <name evidence="12" type="ORF">BU072_07290</name>
</gene>
<evidence type="ECO:0000256" key="3">
    <source>
        <dbReference type="ARBA" id="ARBA00004868"/>
    </source>
</evidence>
<evidence type="ECO:0000256" key="10">
    <source>
        <dbReference type="ARBA" id="ARBA00022977"/>
    </source>
</evidence>
<dbReference type="PIRSF" id="PIRSF000513">
    <property type="entry name" value="Thz_kinase"/>
    <property type="match status" value="1"/>
</dbReference>
<dbReference type="OrthoDB" id="9778146at2"/>
<keyword evidence="7 11" id="KW-0418">Kinase</keyword>
<dbReference type="GeneID" id="64117025"/>
<keyword evidence="8 11" id="KW-0067">ATP-binding</keyword>